<dbReference type="RefSeq" id="WP_086952951.1">
    <property type="nucleotide sequence ID" value="NZ_CAWNQC010000005.1"/>
</dbReference>
<name>A0A1N6MTR5_9GAMM</name>
<evidence type="ECO:0000313" key="2">
    <source>
        <dbReference type="EMBL" id="SIP72246.1"/>
    </source>
</evidence>
<reference evidence="3" key="2">
    <citation type="submission" date="2016-12" db="EMBL/GenBank/DDBJ databases">
        <authorList>
            <person name="Gaudriault S."/>
        </authorList>
    </citation>
    <scope>NUCLEOTIDE SEQUENCE [LARGE SCALE GENOMIC DNA]</scope>
    <source>
        <strain evidence="3">HGB1681 (deposited as PTA-6826 in the American Type Culture Collection)</strain>
    </source>
</reference>
<proteinExistence type="predicted"/>
<evidence type="ECO:0000313" key="1">
    <source>
        <dbReference type="EMBL" id="PHM27980.1"/>
    </source>
</evidence>
<accession>A0A1N6MTR5</accession>
<dbReference type="EMBL" id="NIBU01000102">
    <property type="protein sequence ID" value="PHM27980.1"/>
    <property type="molecule type" value="Genomic_DNA"/>
</dbReference>
<reference evidence="1 4" key="3">
    <citation type="journal article" date="2017" name="Nat. Microbiol.">
        <title>Natural product diversity associated with the nematode symbionts Photorhabdus and Xenorhabdus.</title>
        <authorList>
            <person name="Tobias N.J."/>
            <person name="Wolff H."/>
            <person name="Djahanschiri B."/>
            <person name="Grundmann F."/>
            <person name="Kronenwerth M."/>
            <person name="Shi Y.M."/>
            <person name="Simonyi S."/>
            <person name="Grun P."/>
            <person name="Shapiro-Ilan D."/>
            <person name="Pidot S.J."/>
            <person name="Stinear T.P."/>
            <person name="Ebersberger I."/>
            <person name="Bode H.B."/>
        </authorList>
    </citation>
    <scope>NUCLEOTIDE SEQUENCE [LARGE SCALE GENOMIC DNA]</scope>
    <source>
        <strain evidence="1 4">DSM 16336</strain>
    </source>
</reference>
<evidence type="ECO:0000313" key="4">
    <source>
        <dbReference type="Proteomes" id="UP000224871"/>
    </source>
</evidence>
<keyword evidence="4" id="KW-1185">Reference proteome</keyword>
<organism evidence="2 3">
    <name type="scientific">Xenorhabdus innexi</name>
    <dbReference type="NCBI Taxonomy" id="290109"/>
    <lineage>
        <taxon>Bacteria</taxon>
        <taxon>Pseudomonadati</taxon>
        <taxon>Pseudomonadota</taxon>
        <taxon>Gammaproteobacteria</taxon>
        <taxon>Enterobacterales</taxon>
        <taxon>Morganellaceae</taxon>
        <taxon>Xenorhabdus</taxon>
    </lineage>
</organism>
<dbReference type="Proteomes" id="UP000224871">
    <property type="component" value="Unassembled WGS sequence"/>
</dbReference>
<dbReference type="OrthoDB" id="506810at2"/>
<dbReference type="EMBL" id="FTLG01000046">
    <property type="protein sequence ID" value="SIP72246.1"/>
    <property type="molecule type" value="Genomic_DNA"/>
</dbReference>
<dbReference type="AlphaFoldDB" id="A0A1N6MTR5"/>
<sequence>MVINHDIKINKINLNNKKERDSFSLQLQNIEKEFSYPIGEDFFYIKHGLKNNSLDYFSFFEQLGEPYVYSIEFDGVPFGCICFVLRYIDNKKVWYICDFKTTRKHKSKKISPLIFLSLYEELSKITKAFYFINMSPMRKNPLLRLVKYIFKSTTLDARDLFIYKYKVNELPSTLYDESIWAHNHGKKDIVINDKAVPLYHAINNIDSRCQSIQFSDKSDIPKESILMFCSFDEITNLSYTSKAVFVYSNMSVINNFTTFEI</sequence>
<reference evidence="2" key="1">
    <citation type="submission" date="2016-12" db="EMBL/GenBank/DDBJ databases">
        <authorList>
            <person name="Song W.-J."/>
            <person name="Kurnit D.M."/>
        </authorList>
    </citation>
    <scope>NUCLEOTIDE SEQUENCE [LARGE SCALE GENOMIC DNA]</scope>
    <source>
        <strain evidence="2">HGB1681</strain>
    </source>
</reference>
<protein>
    <submittedName>
        <fullName evidence="2">Uncharacterized protein</fullName>
    </submittedName>
</protein>
<dbReference type="Proteomes" id="UP000196435">
    <property type="component" value="Unassembled WGS sequence"/>
</dbReference>
<gene>
    <name evidence="1" type="ORF">Xinn_03894</name>
    <name evidence="2" type="ORF">XIS1_140002</name>
</gene>
<evidence type="ECO:0000313" key="3">
    <source>
        <dbReference type="Proteomes" id="UP000196435"/>
    </source>
</evidence>